<organism evidence="2 3">
    <name type="scientific">Chaetomium strumarium</name>
    <dbReference type="NCBI Taxonomy" id="1170767"/>
    <lineage>
        <taxon>Eukaryota</taxon>
        <taxon>Fungi</taxon>
        <taxon>Dikarya</taxon>
        <taxon>Ascomycota</taxon>
        <taxon>Pezizomycotina</taxon>
        <taxon>Sordariomycetes</taxon>
        <taxon>Sordariomycetidae</taxon>
        <taxon>Sordariales</taxon>
        <taxon>Chaetomiaceae</taxon>
        <taxon>Chaetomium</taxon>
    </lineage>
</organism>
<keyword evidence="3" id="KW-1185">Reference proteome</keyword>
<dbReference type="RefSeq" id="XP_062724572.1">
    <property type="nucleotide sequence ID" value="XM_062861598.1"/>
</dbReference>
<dbReference type="GeneID" id="87880427"/>
<reference evidence="2" key="1">
    <citation type="journal article" date="2023" name="Mol. Phylogenet. Evol.">
        <title>Genome-scale phylogeny and comparative genomics of the fungal order Sordariales.</title>
        <authorList>
            <person name="Hensen N."/>
            <person name="Bonometti L."/>
            <person name="Westerberg I."/>
            <person name="Brannstrom I.O."/>
            <person name="Guillou S."/>
            <person name="Cros-Aarteil S."/>
            <person name="Calhoun S."/>
            <person name="Haridas S."/>
            <person name="Kuo A."/>
            <person name="Mondo S."/>
            <person name="Pangilinan J."/>
            <person name="Riley R."/>
            <person name="LaButti K."/>
            <person name="Andreopoulos B."/>
            <person name="Lipzen A."/>
            <person name="Chen C."/>
            <person name="Yan M."/>
            <person name="Daum C."/>
            <person name="Ng V."/>
            <person name="Clum A."/>
            <person name="Steindorff A."/>
            <person name="Ohm R.A."/>
            <person name="Martin F."/>
            <person name="Silar P."/>
            <person name="Natvig D.O."/>
            <person name="Lalanne C."/>
            <person name="Gautier V."/>
            <person name="Ament-Velasquez S.L."/>
            <person name="Kruys A."/>
            <person name="Hutchinson M.I."/>
            <person name="Powell A.J."/>
            <person name="Barry K."/>
            <person name="Miller A.N."/>
            <person name="Grigoriev I.V."/>
            <person name="Debuchy R."/>
            <person name="Gladieux P."/>
            <person name="Hiltunen Thoren M."/>
            <person name="Johannesson H."/>
        </authorList>
    </citation>
    <scope>NUCLEOTIDE SEQUENCE</scope>
    <source>
        <strain evidence="2">CBS 333.67</strain>
    </source>
</reference>
<evidence type="ECO:0000256" key="1">
    <source>
        <dbReference type="SAM" id="SignalP"/>
    </source>
</evidence>
<protein>
    <recommendedName>
        <fullName evidence="4">Secreted protein</fullName>
    </recommendedName>
</protein>
<dbReference type="AlphaFoldDB" id="A0AAJ0M4I8"/>
<proteinExistence type="predicted"/>
<dbReference type="EMBL" id="JAUDZG010000002">
    <property type="protein sequence ID" value="KAK3308792.1"/>
    <property type="molecule type" value="Genomic_DNA"/>
</dbReference>
<feature type="chain" id="PRO_5042613377" description="Secreted protein" evidence="1">
    <location>
        <begin position="19"/>
        <end position="228"/>
    </location>
</feature>
<accession>A0AAJ0M4I8</accession>
<gene>
    <name evidence="2" type="ORF">B0T15DRAFT_118640</name>
</gene>
<evidence type="ECO:0000313" key="3">
    <source>
        <dbReference type="Proteomes" id="UP001273166"/>
    </source>
</evidence>
<dbReference type="Proteomes" id="UP001273166">
    <property type="component" value="Unassembled WGS sequence"/>
</dbReference>
<name>A0AAJ0M4I8_9PEZI</name>
<comment type="caution">
    <text evidence="2">The sequence shown here is derived from an EMBL/GenBank/DDBJ whole genome shotgun (WGS) entry which is preliminary data.</text>
</comment>
<evidence type="ECO:0000313" key="2">
    <source>
        <dbReference type="EMBL" id="KAK3308792.1"/>
    </source>
</evidence>
<sequence>MLPLAAAVLLLIPHLGNANPRVARLEREEIPHRPSPCVSLFIRTVISHNTQPSCRVNNKSCRLGECLTTTKAGRDYLVPTCYVTEDRHAYHTVQCLLPRICLSAVVWTVSLFPLCSVAFSPEAGLNQQPPADVTLSNSRKKTTGYSRGRSAKFRALGERETAGVHPYDFCNQVHRGAEARLFGFRDIHSCAPATGNKHPLRINQIPGSALLLLECLTVDESNGQIWSC</sequence>
<reference evidence="2" key="2">
    <citation type="submission" date="2023-06" db="EMBL/GenBank/DDBJ databases">
        <authorList>
            <consortium name="Lawrence Berkeley National Laboratory"/>
            <person name="Mondo S.J."/>
            <person name="Hensen N."/>
            <person name="Bonometti L."/>
            <person name="Westerberg I."/>
            <person name="Brannstrom I.O."/>
            <person name="Guillou S."/>
            <person name="Cros-Aarteil S."/>
            <person name="Calhoun S."/>
            <person name="Haridas S."/>
            <person name="Kuo A."/>
            <person name="Pangilinan J."/>
            <person name="Riley R."/>
            <person name="Labutti K."/>
            <person name="Andreopoulos B."/>
            <person name="Lipzen A."/>
            <person name="Chen C."/>
            <person name="Yanf M."/>
            <person name="Daum C."/>
            <person name="Ng V."/>
            <person name="Clum A."/>
            <person name="Steindorff A."/>
            <person name="Ohm R."/>
            <person name="Martin F."/>
            <person name="Silar P."/>
            <person name="Natvig D."/>
            <person name="Lalanne C."/>
            <person name="Gautier V."/>
            <person name="Ament-Velasquez S.L."/>
            <person name="Kruys A."/>
            <person name="Hutchinson M.I."/>
            <person name="Powell A.J."/>
            <person name="Barry K."/>
            <person name="Miller A.N."/>
            <person name="Grigoriev I.V."/>
            <person name="Debuchy R."/>
            <person name="Gladieux P."/>
            <person name="Thoren M.H."/>
            <person name="Johannesson H."/>
        </authorList>
    </citation>
    <scope>NUCLEOTIDE SEQUENCE</scope>
    <source>
        <strain evidence="2">CBS 333.67</strain>
    </source>
</reference>
<keyword evidence="1" id="KW-0732">Signal</keyword>
<feature type="signal peptide" evidence="1">
    <location>
        <begin position="1"/>
        <end position="18"/>
    </location>
</feature>
<evidence type="ECO:0008006" key="4">
    <source>
        <dbReference type="Google" id="ProtNLM"/>
    </source>
</evidence>